<dbReference type="AlphaFoldDB" id="A0AAD5ZR06"/>
<evidence type="ECO:0000313" key="1">
    <source>
        <dbReference type="EMBL" id="KAJ3702314.1"/>
    </source>
</evidence>
<dbReference type="PANTHER" id="PTHR43327">
    <property type="entry name" value="STOMATIN-LIKE PROTEIN 2, MITOCHONDRIAL"/>
    <property type="match status" value="1"/>
</dbReference>
<dbReference type="PANTHER" id="PTHR43327:SF31">
    <property type="entry name" value="HYPERSENSITIVE-INDUCED RESPONSE PROTEIN 2"/>
    <property type="match status" value="1"/>
</dbReference>
<dbReference type="InterPro" id="IPR036013">
    <property type="entry name" value="Band_7/SPFH_dom_sf"/>
</dbReference>
<proteinExistence type="predicted"/>
<dbReference type="InterPro" id="IPR050710">
    <property type="entry name" value="Band7/mec-2_domain"/>
</dbReference>
<accession>A0AAD5ZR06</accession>
<comment type="caution">
    <text evidence="1">The sequence shown here is derived from an EMBL/GenBank/DDBJ whole genome shotgun (WGS) entry which is preliminary data.</text>
</comment>
<gene>
    <name evidence="1" type="ORF">LUZ61_006019</name>
</gene>
<name>A0AAD5ZR06_9POAL</name>
<keyword evidence="2" id="KW-1185">Reference proteome</keyword>
<dbReference type="SUPFAM" id="SSF117892">
    <property type="entry name" value="Band 7/SPFH domain"/>
    <property type="match status" value="1"/>
</dbReference>
<protein>
    <submittedName>
        <fullName evidence="1">Uncharacterized protein</fullName>
    </submittedName>
</protein>
<organism evidence="1 2">
    <name type="scientific">Rhynchospora tenuis</name>
    <dbReference type="NCBI Taxonomy" id="198213"/>
    <lineage>
        <taxon>Eukaryota</taxon>
        <taxon>Viridiplantae</taxon>
        <taxon>Streptophyta</taxon>
        <taxon>Embryophyta</taxon>
        <taxon>Tracheophyta</taxon>
        <taxon>Spermatophyta</taxon>
        <taxon>Magnoliopsida</taxon>
        <taxon>Liliopsida</taxon>
        <taxon>Poales</taxon>
        <taxon>Cyperaceae</taxon>
        <taxon>Cyperoideae</taxon>
        <taxon>Rhynchosporeae</taxon>
        <taxon>Rhynchospora</taxon>
    </lineage>
</organism>
<dbReference type="EMBL" id="JAMRDG010000001">
    <property type="protein sequence ID" value="KAJ3702314.1"/>
    <property type="molecule type" value="Genomic_DNA"/>
</dbReference>
<evidence type="ECO:0000313" key="2">
    <source>
        <dbReference type="Proteomes" id="UP001210211"/>
    </source>
</evidence>
<dbReference type="GO" id="GO:0005739">
    <property type="term" value="C:mitochondrion"/>
    <property type="evidence" value="ECO:0007669"/>
    <property type="project" value="TreeGrafter"/>
</dbReference>
<reference evidence="1 2" key="1">
    <citation type="journal article" date="2022" name="Cell">
        <title>Repeat-based holocentromeres influence genome architecture and karyotype evolution.</title>
        <authorList>
            <person name="Hofstatter P.G."/>
            <person name="Thangavel G."/>
            <person name="Lux T."/>
            <person name="Neumann P."/>
            <person name="Vondrak T."/>
            <person name="Novak P."/>
            <person name="Zhang M."/>
            <person name="Costa L."/>
            <person name="Castellani M."/>
            <person name="Scott A."/>
            <person name="Toegelov H."/>
            <person name="Fuchs J."/>
            <person name="Mata-Sucre Y."/>
            <person name="Dias Y."/>
            <person name="Vanzela A.L.L."/>
            <person name="Huettel B."/>
            <person name="Almeida C.C.S."/>
            <person name="Simkova H."/>
            <person name="Souza G."/>
            <person name="Pedrosa-Harand A."/>
            <person name="Macas J."/>
            <person name="Mayer K.F.X."/>
            <person name="Houben A."/>
            <person name="Marques A."/>
        </authorList>
    </citation>
    <scope>NUCLEOTIDE SEQUENCE [LARGE SCALE GENOMIC DNA]</scope>
    <source>
        <strain evidence="1">RhyTen1mFocal</strain>
    </source>
</reference>
<sequence>MQCTLRHKIIRDSVQKKEKLGQQFGCVRVLESNVAIRESFGKQDGVLQPGCYLVPCSSGKTIAGFLNIRDQQLDVRCETKTKDNLTSYAPNVICGRIPQLSYDGALQQKNATAEAVREQLEEAITTYGYEIIHTLIEDVKFDANGKRIINETHAGRGRPLLKRLRLKRPSRSRLLREKGVEEPGWCTL</sequence>
<dbReference type="Proteomes" id="UP001210211">
    <property type="component" value="Unassembled WGS sequence"/>
</dbReference>